<accession>A0A2V1PAM2</accession>
<dbReference type="RefSeq" id="WP_109386218.1">
    <property type="nucleotide sequence ID" value="NZ_QETF01000002.1"/>
</dbReference>
<protein>
    <submittedName>
        <fullName evidence="2">RND transporter</fullName>
    </submittedName>
</protein>
<name>A0A2V1PAM2_9RHOB</name>
<dbReference type="EMBL" id="QETF01000002">
    <property type="protein sequence ID" value="PWG18132.1"/>
    <property type="molecule type" value="Genomic_DNA"/>
</dbReference>
<feature type="transmembrane region" description="Helical" evidence="1">
    <location>
        <begin position="7"/>
        <end position="26"/>
    </location>
</feature>
<keyword evidence="3" id="KW-1185">Reference proteome</keyword>
<comment type="caution">
    <text evidence="2">The sequence shown here is derived from an EMBL/GenBank/DDBJ whole genome shotgun (WGS) entry which is preliminary data.</text>
</comment>
<gene>
    <name evidence="2" type="ORF">DFK10_02420</name>
</gene>
<evidence type="ECO:0000256" key="1">
    <source>
        <dbReference type="SAM" id="Phobius"/>
    </source>
</evidence>
<evidence type="ECO:0000313" key="3">
    <source>
        <dbReference type="Proteomes" id="UP000245293"/>
    </source>
</evidence>
<keyword evidence="1" id="KW-0472">Membrane</keyword>
<dbReference type="AlphaFoldDB" id="A0A2V1PAM2"/>
<feature type="transmembrane region" description="Helical" evidence="1">
    <location>
        <begin position="46"/>
        <end position="66"/>
    </location>
</feature>
<evidence type="ECO:0000313" key="2">
    <source>
        <dbReference type="EMBL" id="PWG18132.1"/>
    </source>
</evidence>
<proteinExistence type="predicted"/>
<dbReference type="Proteomes" id="UP000245293">
    <property type="component" value="Unassembled WGS sequence"/>
</dbReference>
<reference evidence="3" key="1">
    <citation type="submission" date="2018-05" db="EMBL/GenBank/DDBJ databases">
        <authorList>
            <person name="Du Z."/>
            <person name="Wang X."/>
        </authorList>
    </citation>
    <scope>NUCLEOTIDE SEQUENCE [LARGE SCALE GENOMIC DNA]</scope>
    <source>
        <strain evidence="3">WDS4C29</strain>
    </source>
</reference>
<keyword evidence="1" id="KW-1133">Transmembrane helix</keyword>
<organism evidence="2 3">
    <name type="scientific">Salibaculum griseiflavum</name>
    <dbReference type="NCBI Taxonomy" id="1914409"/>
    <lineage>
        <taxon>Bacteria</taxon>
        <taxon>Pseudomonadati</taxon>
        <taxon>Pseudomonadota</taxon>
        <taxon>Alphaproteobacteria</taxon>
        <taxon>Rhodobacterales</taxon>
        <taxon>Roseobacteraceae</taxon>
        <taxon>Salibaculum</taxon>
    </lineage>
</organism>
<dbReference type="OrthoDB" id="1467821at2"/>
<sequence length="73" mass="8124">MAFLDQIDWTLILLACATLGLAPFVPEPHIWEKLKMLVAGDLVKPIDIFDLLMHGAPFLLLIAKILREVTKAA</sequence>
<keyword evidence="1" id="KW-0812">Transmembrane</keyword>